<evidence type="ECO:0000256" key="2">
    <source>
        <dbReference type="PROSITE-ProRule" id="PRU00335"/>
    </source>
</evidence>
<dbReference type="Gene3D" id="1.10.357.10">
    <property type="entry name" value="Tetracycline Repressor, domain 2"/>
    <property type="match status" value="1"/>
</dbReference>
<dbReference type="InterPro" id="IPR001647">
    <property type="entry name" value="HTH_TetR"/>
</dbReference>
<dbReference type="EMBL" id="JAUSWG010000009">
    <property type="protein sequence ID" value="MDQ0557168.1"/>
    <property type="molecule type" value="Genomic_DNA"/>
</dbReference>
<feature type="domain" description="HTH tetR-type" evidence="3">
    <location>
        <begin position="9"/>
        <end position="69"/>
    </location>
</feature>
<reference evidence="4 5" key="1">
    <citation type="submission" date="2023-07" db="EMBL/GenBank/DDBJ databases">
        <title>Genomic Encyclopedia of Type Strains, Phase IV (KMG-IV): sequencing the most valuable type-strain genomes for metagenomic binning, comparative biology and taxonomic classification.</title>
        <authorList>
            <person name="Goeker M."/>
        </authorList>
    </citation>
    <scope>NUCLEOTIDE SEQUENCE [LARGE SCALE GENOMIC DNA]</scope>
    <source>
        <strain evidence="4 5">DSM 15049</strain>
    </source>
</reference>
<accession>A0ABU0N2X3</accession>
<feature type="DNA-binding region" description="H-T-H motif" evidence="2">
    <location>
        <begin position="32"/>
        <end position="51"/>
    </location>
</feature>
<dbReference type="InterPro" id="IPR036271">
    <property type="entry name" value="Tet_transcr_reg_TetR-rel_C_sf"/>
</dbReference>
<evidence type="ECO:0000313" key="5">
    <source>
        <dbReference type="Proteomes" id="UP001232584"/>
    </source>
</evidence>
<dbReference type="PANTHER" id="PTHR43479:SF20">
    <property type="entry name" value="HTH TETR-TYPE DOMAIN-CONTAINING PROTEIN"/>
    <property type="match status" value="1"/>
</dbReference>
<evidence type="ECO:0000313" key="4">
    <source>
        <dbReference type="EMBL" id="MDQ0557168.1"/>
    </source>
</evidence>
<dbReference type="InterPro" id="IPR050624">
    <property type="entry name" value="HTH-type_Tx_Regulator"/>
</dbReference>
<name>A0ABU0N2X3_9FIRM</name>
<protein>
    <submittedName>
        <fullName evidence="4">AcrR family transcriptional regulator</fullName>
    </submittedName>
</protein>
<dbReference type="SUPFAM" id="SSF48498">
    <property type="entry name" value="Tetracyclin repressor-like, C-terminal domain"/>
    <property type="match status" value="1"/>
</dbReference>
<evidence type="ECO:0000256" key="1">
    <source>
        <dbReference type="ARBA" id="ARBA00023125"/>
    </source>
</evidence>
<keyword evidence="1 2" id="KW-0238">DNA-binding</keyword>
<dbReference type="Pfam" id="PF00440">
    <property type="entry name" value="TetR_N"/>
    <property type="match status" value="1"/>
</dbReference>
<dbReference type="PRINTS" id="PR00455">
    <property type="entry name" value="HTHTETR"/>
</dbReference>
<dbReference type="PANTHER" id="PTHR43479">
    <property type="entry name" value="ACREF/ENVCD OPERON REPRESSOR-RELATED"/>
    <property type="match status" value="1"/>
</dbReference>
<gene>
    <name evidence="4" type="ORF">QOZ92_002286</name>
</gene>
<dbReference type="SUPFAM" id="SSF46689">
    <property type="entry name" value="Homeodomain-like"/>
    <property type="match status" value="1"/>
</dbReference>
<sequence>MQEKPYHHGNLHNELIEKGISLINEEGISNFSLRKVAKLAGVSATACYNHFSNKEELLDSMKSYVSARFAKVILDAAESSEGEYPTIDMGKAYVKFFADNPHYFSFIYDNEDYCIELNEDDFIGDYKAFCIFRDVSIACMEKLKIPKIQQRDNLVAMWAMVQGLSSMANMKGFHYKGDWCKLTETILENKLNLR</sequence>
<proteinExistence type="predicted"/>
<evidence type="ECO:0000259" key="3">
    <source>
        <dbReference type="PROSITE" id="PS50977"/>
    </source>
</evidence>
<dbReference type="RefSeq" id="WP_307507882.1">
    <property type="nucleotide sequence ID" value="NZ_BAAACE010000012.1"/>
</dbReference>
<dbReference type="InterPro" id="IPR009057">
    <property type="entry name" value="Homeodomain-like_sf"/>
</dbReference>
<organism evidence="4 5">
    <name type="scientific">Paraclostridium ghonii</name>
    <dbReference type="NCBI Taxonomy" id="29358"/>
    <lineage>
        <taxon>Bacteria</taxon>
        <taxon>Bacillati</taxon>
        <taxon>Bacillota</taxon>
        <taxon>Clostridia</taxon>
        <taxon>Peptostreptococcales</taxon>
        <taxon>Peptostreptococcaceae</taxon>
        <taxon>Paraclostridium</taxon>
    </lineage>
</organism>
<dbReference type="PROSITE" id="PS50977">
    <property type="entry name" value="HTH_TETR_2"/>
    <property type="match status" value="1"/>
</dbReference>
<comment type="caution">
    <text evidence="4">The sequence shown here is derived from an EMBL/GenBank/DDBJ whole genome shotgun (WGS) entry which is preliminary data.</text>
</comment>
<keyword evidence="5" id="KW-1185">Reference proteome</keyword>
<dbReference type="Proteomes" id="UP001232584">
    <property type="component" value="Unassembled WGS sequence"/>
</dbReference>